<evidence type="ECO:0000256" key="2">
    <source>
        <dbReference type="ARBA" id="ARBA00006706"/>
    </source>
</evidence>
<evidence type="ECO:0000256" key="4">
    <source>
        <dbReference type="ARBA" id="ARBA00022723"/>
    </source>
</evidence>
<evidence type="ECO:0000313" key="8">
    <source>
        <dbReference type="EMBL" id="HJA07832.1"/>
    </source>
</evidence>
<dbReference type="CDD" id="cd00685">
    <property type="entry name" value="Trans_IPPS_HT"/>
    <property type="match status" value="1"/>
</dbReference>
<dbReference type="FunFam" id="1.10.600.10:FF:000001">
    <property type="entry name" value="Geranylgeranyl diphosphate synthase"/>
    <property type="match status" value="1"/>
</dbReference>
<dbReference type="Pfam" id="PF00348">
    <property type="entry name" value="polyprenyl_synt"/>
    <property type="match status" value="1"/>
</dbReference>
<dbReference type="GO" id="GO:0046872">
    <property type="term" value="F:metal ion binding"/>
    <property type="evidence" value="ECO:0007669"/>
    <property type="project" value="UniProtKB-KW"/>
</dbReference>
<reference evidence="8" key="2">
    <citation type="submission" date="2021-04" db="EMBL/GenBank/DDBJ databases">
        <authorList>
            <person name="Gilroy R."/>
        </authorList>
    </citation>
    <scope>NUCLEOTIDE SEQUENCE</scope>
    <source>
        <strain evidence="8">CHK186-16707</strain>
    </source>
</reference>
<dbReference type="Proteomes" id="UP000824225">
    <property type="component" value="Unassembled WGS sequence"/>
</dbReference>
<sequence>MRTARPDWKKLLRERAALVEDELARVYAGGDEPSRLAEAARYSLLAGGKRLRPVLCLACARVCEPDGGAALDAAVLPFAVGLEMIHTYSLIHDDLPAMDDDDLRRGRPTCHKVWGEATAILAGDALLTDAFGRMAAVPLPPDRVLAAVALAARAAGAAGMVGGQVLDLAAEGRTLSRAELVELNAKKTGALIAAACECGATLAGADPARRAALRRFGEELGIAFQITDDILDVVGDETEVGKEVRHDAKAAKATWPALLGLDAARALAEKHCRAAEATVDPTFFSGPEADFLRLSARYLVSRTF</sequence>
<reference evidence="8" key="1">
    <citation type="journal article" date="2021" name="PeerJ">
        <title>Extensive microbial diversity within the chicken gut microbiome revealed by metagenomics and culture.</title>
        <authorList>
            <person name="Gilroy R."/>
            <person name="Ravi A."/>
            <person name="Getino M."/>
            <person name="Pursley I."/>
            <person name="Horton D.L."/>
            <person name="Alikhan N.F."/>
            <person name="Baker D."/>
            <person name="Gharbi K."/>
            <person name="Hall N."/>
            <person name="Watson M."/>
            <person name="Adriaenssens E.M."/>
            <person name="Foster-Nyarko E."/>
            <person name="Jarju S."/>
            <person name="Secka A."/>
            <person name="Antonio M."/>
            <person name="Oren A."/>
            <person name="Chaudhuri R.R."/>
            <person name="La Ragione R."/>
            <person name="Hildebrand F."/>
            <person name="Pallen M.J."/>
        </authorList>
    </citation>
    <scope>NUCLEOTIDE SEQUENCE</scope>
    <source>
        <strain evidence="8">CHK186-16707</strain>
    </source>
</reference>
<dbReference type="InterPro" id="IPR053378">
    <property type="entry name" value="Prenyl_diphosphate_synthase"/>
</dbReference>
<keyword evidence="5" id="KW-0460">Magnesium</keyword>
<keyword evidence="3 7" id="KW-0808">Transferase</keyword>
<dbReference type="PROSITE" id="PS00723">
    <property type="entry name" value="POLYPRENYL_SYNTHASE_1"/>
    <property type="match status" value="1"/>
</dbReference>
<evidence type="ECO:0000256" key="3">
    <source>
        <dbReference type="ARBA" id="ARBA00022679"/>
    </source>
</evidence>
<comment type="similarity">
    <text evidence="2 7">Belongs to the FPP/GGPP synthase family.</text>
</comment>
<dbReference type="NCBIfam" id="NF045485">
    <property type="entry name" value="FPPsyn"/>
    <property type="match status" value="1"/>
</dbReference>
<comment type="caution">
    <text evidence="8">The sequence shown here is derived from an EMBL/GenBank/DDBJ whole genome shotgun (WGS) entry which is preliminary data.</text>
</comment>
<dbReference type="Gene3D" id="1.10.600.10">
    <property type="entry name" value="Farnesyl Diphosphate Synthase"/>
    <property type="match status" value="1"/>
</dbReference>
<name>A0A9D2KLH8_9BACT</name>
<dbReference type="InterPro" id="IPR000092">
    <property type="entry name" value="Polyprenyl_synt"/>
</dbReference>
<dbReference type="GO" id="GO:0005737">
    <property type="term" value="C:cytoplasm"/>
    <property type="evidence" value="ECO:0007669"/>
    <property type="project" value="UniProtKB-ARBA"/>
</dbReference>
<dbReference type="InterPro" id="IPR033749">
    <property type="entry name" value="Polyprenyl_synt_CS"/>
</dbReference>
<evidence type="ECO:0000256" key="1">
    <source>
        <dbReference type="ARBA" id="ARBA00001946"/>
    </source>
</evidence>
<evidence type="ECO:0000256" key="5">
    <source>
        <dbReference type="ARBA" id="ARBA00022842"/>
    </source>
</evidence>
<dbReference type="SFLD" id="SFLDG01017">
    <property type="entry name" value="Polyprenyl_Transferase_Like"/>
    <property type="match status" value="1"/>
</dbReference>
<protein>
    <submittedName>
        <fullName evidence="8">Polyprenyl synthetase family protein</fullName>
    </submittedName>
</protein>
<dbReference type="EMBL" id="DXAN01000003">
    <property type="protein sequence ID" value="HJA07832.1"/>
    <property type="molecule type" value="Genomic_DNA"/>
</dbReference>
<dbReference type="PANTHER" id="PTHR43281">
    <property type="entry name" value="FARNESYL DIPHOSPHATE SYNTHASE"/>
    <property type="match status" value="1"/>
</dbReference>
<keyword evidence="6" id="KW-0414">Isoprene biosynthesis</keyword>
<comment type="cofactor">
    <cofactor evidence="1">
        <name>Mg(2+)</name>
        <dbReference type="ChEBI" id="CHEBI:18420"/>
    </cofactor>
</comment>
<organism evidence="8 9">
    <name type="scientific">Candidatus Mailhella merdigallinarum</name>
    <dbReference type="NCBI Taxonomy" id="2838658"/>
    <lineage>
        <taxon>Bacteria</taxon>
        <taxon>Pseudomonadati</taxon>
        <taxon>Thermodesulfobacteriota</taxon>
        <taxon>Desulfovibrionia</taxon>
        <taxon>Desulfovibrionales</taxon>
        <taxon>Desulfovibrionaceae</taxon>
        <taxon>Mailhella</taxon>
    </lineage>
</organism>
<dbReference type="PANTHER" id="PTHR43281:SF1">
    <property type="entry name" value="FARNESYL DIPHOSPHATE SYNTHASE"/>
    <property type="match status" value="1"/>
</dbReference>
<dbReference type="SFLD" id="SFLDS00005">
    <property type="entry name" value="Isoprenoid_Synthase_Type_I"/>
    <property type="match status" value="1"/>
</dbReference>
<dbReference type="InterPro" id="IPR008949">
    <property type="entry name" value="Isoprenoid_synthase_dom_sf"/>
</dbReference>
<keyword evidence="4" id="KW-0479">Metal-binding</keyword>
<dbReference type="PROSITE" id="PS00444">
    <property type="entry name" value="POLYPRENYL_SYNTHASE_2"/>
    <property type="match status" value="1"/>
</dbReference>
<dbReference type="GO" id="GO:0004659">
    <property type="term" value="F:prenyltransferase activity"/>
    <property type="evidence" value="ECO:0007669"/>
    <property type="project" value="InterPro"/>
</dbReference>
<evidence type="ECO:0000256" key="7">
    <source>
        <dbReference type="RuleBase" id="RU004466"/>
    </source>
</evidence>
<evidence type="ECO:0000256" key="6">
    <source>
        <dbReference type="ARBA" id="ARBA00023229"/>
    </source>
</evidence>
<accession>A0A9D2KLH8</accession>
<dbReference type="AlphaFoldDB" id="A0A9D2KLH8"/>
<dbReference type="GO" id="GO:0016114">
    <property type="term" value="P:terpenoid biosynthetic process"/>
    <property type="evidence" value="ECO:0007669"/>
    <property type="project" value="UniProtKB-ARBA"/>
</dbReference>
<dbReference type="SUPFAM" id="SSF48576">
    <property type="entry name" value="Terpenoid synthases"/>
    <property type="match status" value="1"/>
</dbReference>
<gene>
    <name evidence="8" type="ORF">H9962_01375</name>
</gene>
<proteinExistence type="inferred from homology"/>
<evidence type="ECO:0000313" key="9">
    <source>
        <dbReference type="Proteomes" id="UP000824225"/>
    </source>
</evidence>